<dbReference type="EMBL" id="HF951689">
    <property type="protein sequence ID" value="CCW36113.1"/>
    <property type="molecule type" value="Genomic_DNA"/>
</dbReference>
<dbReference type="Gene3D" id="1.25.40.10">
    <property type="entry name" value="Tetratricopeptide repeat domain"/>
    <property type="match status" value="1"/>
</dbReference>
<dbReference type="RefSeq" id="WP_016483632.1">
    <property type="nucleotide sequence ID" value="NC_021487.1"/>
</dbReference>
<dbReference type="InterPro" id="IPR011990">
    <property type="entry name" value="TPR-like_helical_dom_sf"/>
</dbReference>
<dbReference type="InParanoid" id="S0EW67"/>
<dbReference type="HOGENOM" id="CLU_968733_0_0_0"/>
<keyword evidence="1" id="KW-0732">Signal</keyword>
<dbReference type="KEGG" id="ccz:CCALI_02307"/>
<dbReference type="GO" id="GO:0006950">
    <property type="term" value="P:response to stress"/>
    <property type="evidence" value="ECO:0007669"/>
    <property type="project" value="UniProtKB-ARBA"/>
</dbReference>
<dbReference type="SUPFAM" id="SSF48452">
    <property type="entry name" value="TPR-like"/>
    <property type="match status" value="1"/>
</dbReference>
<evidence type="ECO:0000313" key="4">
    <source>
        <dbReference type="Proteomes" id="UP000014227"/>
    </source>
</evidence>
<name>S0EW67_CHTCT</name>
<dbReference type="eggNOG" id="COG4232">
    <property type="taxonomic scope" value="Bacteria"/>
</dbReference>
<accession>S0EW67</accession>
<dbReference type="InterPro" id="IPR036249">
    <property type="entry name" value="Thioredoxin-like_sf"/>
</dbReference>
<dbReference type="InterPro" id="IPR012336">
    <property type="entry name" value="Thioredoxin-like_fold"/>
</dbReference>
<dbReference type="Gene3D" id="3.40.30.10">
    <property type="entry name" value="Glutaredoxin"/>
    <property type="match status" value="1"/>
</dbReference>
<dbReference type="PROSITE" id="PS51352">
    <property type="entry name" value="THIOREDOXIN_2"/>
    <property type="match status" value="1"/>
</dbReference>
<gene>
    <name evidence="3" type="ORF">CCALI_02307</name>
</gene>
<dbReference type="InterPro" id="IPR013766">
    <property type="entry name" value="Thioredoxin_domain"/>
</dbReference>
<dbReference type="OrthoDB" id="9811036at2"/>
<dbReference type="STRING" id="454171.CP488_01788"/>
<feature type="domain" description="Thioredoxin" evidence="2">
    <location>
        <begin position="10"/>
        <end position="137"/>
    </location>
</feature>
<reference evidence="4" key="1">
    <citation type="submission" date="2013-03" db="EMBL/GenBank/DDBJ databases">
        <title>Genome sequence of Chthonomonas calidirosea, the first sequenced genome from the Armatimonadetes phylum (formally candidate division OP10).</title>
        <authorList>
            <person name="Lee K.C.Y."/>
            <person name="Morgan X.C."/>
            <person name="Dunfield P.F."/>
            <person name="Tamas I."/>
            <person name="Houghton K.M."/>
            <person name="Vyssotski M."/>
            <person name="Ryan J.L.J."/>
            <person name="Lagutin K."/>
            <person name="McDonald I.R."/>
            <person name="Stott M.B."/>
        </authorList>
    </citation>
    <scope>NUCLEOTIDE SEQUENCE [LARGE SCALE GENOMIC DNA]</scope>
    <source>
        <strain evidence="4">DSM 23976 / ICMP 18418 / T49</strain>
    </source>
</reference>
<dbReference type="PANTHER" id="PTHR15337:SF11">
    <property type="entry name" value="THIOREDOXIN DOMAIN-CONTAINING PROTEIN"/>
    <property type="match status" value="1"/>
</dbReference>
<protein>
    <submittedName>
        <fullName evidence="3">Thioredoxin-like</fullName>
    </submittedName>
</protein>
<dbReference type="Proteomes" id="UP000014227">
    <property type="component" value="Chromosome I"/>
</dbReference>
<sequence>MLRRLYFGIALLGLCLSYQRAWGAGIAWSHSLKSALIKARSEHRLVMLDIYTDWCYWCKRLDSDVYPQSVVVQAARQVIPVKLNAETTKEGRAAAERYEVTGYPTVLFLDGQGQVVGRIGGYEPAPNFAADVDHIVAEYRQLPGLESYVRSHPNDGAAALRLLHIYVEAGRLSAVEPLIARIRRVDPSGSKNLLAEALLLGGSAYIHAGNVSRAAADFKEAAQKTRIPDMQAEAHMYLAMLYAAQNQLTPATTQLKAVLAIRGCSAQMHQAAQQMLSQIQAAQLQTH</sequence>
<evidence type="ECO:0000313" key="3">
    <source>
        <dbReference type="EMBL" id="CCW36113.1"/>
    </source>
</evidence>
<dbReference type="Pfam" id="PF13098">
    <property type="entry name" value="Thioredoxin_2"/>
    <property type="match status" value="1"/>
</dbReference>
<dbReference type="SUPFAM" id="SSF52833">
    <property type="entry name" value="Thioredoxin-like"/>
    <property type="match status" value="1"/>
</dbReference>
<dbReference type="PATRIC" id="fig|1303518.3.peg.2397"/>
<organism evidence="3 4">
    <name type="scientific">Chthonomonas calidirosea (strain DSM 23976 / ICMP 18418 / T49)</name>
    <dbReference type="NCBI Taxonomy" id="1303518"/>
    <lineage>
        <taxon>Bacteria</taxon>
        <taxon>Bacillati</taxon>
        <taxon>Armatimonadota</taxon>
        <taxon>Chthonomonadia</taxon>
        <taxon>Chthonomonadales</taxon>
        <taxon>Chthonomonadaceae</taxon>
        <taxon>Chthonomonas</taxon>
    </lineage>
</organism>
<proteinExistence type="predicted"/>
<dbReference type="PANTHER" id="PTHR15337">
    <property type="entry name" value="ANTERIOR GRADIENT PROTEIN-RELATED"/>
    <property type="match status" value="1"/>
</dbReference>
<dbReference type="InterPro" id="IPR051099">
    <property type="entry name" value="AGR/TXD"/>
</dbReference>
<dbReference type="AlphaFoldDB" id="S0EW67"/>
<keyword evidence="4" id="KW-1185">Reference proteome</keyword>
<evidence type="ECO:0000259" key="2">
    <source>
        <dbReference type="PROSITE" id="PS51352"/>
    </source>
</evidence>
<evidence type="ECO:0000256" key="1">
    <source>
        <dbReference type="ARBA" id="ARBA00022729"/>
    </source>
</evidence>